<evidence type="ECO:0000313" key="2">
    <source>
        <dbReference type="EMBL" id="CBJ29194.1"/>
    </source>
</evidence>
<dbReference type="Proteomes" id="UP000002630">
    <property type="component" value="Linkage Group LG04"/>
</dbReference>
<dbReference type="InterPro" id="IPR036291">
    <property type="entry name" value="NAD(P)-bd_dom_sf"/>
</dbReference>
<evidence type="ECO:0000259" key="1">
    <source>
        <dbReference type="Pfam" id="PF13460"/>
    </source>
</evidence>
<dbReference type="eggNOG" id="KOG4288">
    <property type="taxonomic scope" value="Eukaryota"/>
</dbReference>
<dbReference type="AlphaFoldDB" id="D7FJU6"/>
<organism evidence="2 3">
    <name type="scientific">Ectocarpus siliculosus</name>
    <name type="common">Brown alga</name>
    <name type="synonym">Conferva siliculosa</name>
    <dbReference type="NCBI Taxonomy" id="2880"/>
    <lineage>
        <taxon>Eukaryota</taxon>
        <taxon>Sar</taxon>
        <taxon>Stramenopiles</taxon>
        <taxon>Ochrophyta</taxon>
        <taxon>PX clade</taxon>
        <taxon>Phaeophyceae</taxon>
        <taxon>Ectocarpales</taxon>
        <taxon>Ectocarpaceae</taxon>
        <taxon>Ectocarpus</taxon>
    </lineage>
</organism>
<accession>D7FJU6</accession>
<dbReference type="EMBL" id="FN647986">
    <property type="protein sequence ID" value="CBJ29194.1"/>
    <property type="molecule type" value="Genomic_DNA"/>
</dbReference>
<dbReference type="SUPFAM" id="SSF51735">
    <property type="entry name" value="NAD(P)-binding Rossmann-fold domains"/>
    <property type="match status" value="1"/>
</dbReference>
<dbReference type="PANTHER" id="PTHR12126:SF16">
    <property type="entry name" value="MIOREX COMPLEX COMPONENT 2"/>
    <property type="match status" value="1"/>
</dbReference>
<sequence>MIVALFQTLENCRLRNTLHTPGVLFLVRVELCVSCPDLVFNRTAACSRLWCNWSPHRTLQTRGGDAVNTKLVAAGCNVIALSRKGAPANGGSWVKSVKWVEGNALNQDLYRAELRRSDTVVSCVGGFGKTDAYMGLVNGETNIKLAEAAADAGVKQFVFVSVHDYKAPSAVKKVGYFDGKRRAEKLIGELFGAKGVILKPAFIYGSRDVKLTGPKGKERTVNIPLQRVGGPLAKITSTGIGKRIAGSGLPLADVAWTQPLSTAEVAKSAVRCCLEGTDSLGGGRGKDSGDAVVLKVQDMAQMTA</sequence>
<dbReference type="InterPro" id="IPR016040">
    <property type="entry name" value="NAD(P)-bd_dom"/>
</dbReference>
<gene>
    <name evidence="2" type="ORF">Esi_0138_0001</name>
</gene>
<reference evidence="2 3" key="1">
    <citation type="journal article" date="2010" name="Nature">
        <title>The Ectocarpus genome and the independent evolution of multicellularity in brown algae.</title>
        <authorList>
            <person name="Cock J.M."/>
            <person name="Sterck L."/>
            <person name="Rouze P."/>
            <person name="Scornet D."/>
            <person name="Allen A.E."/>
            <person name="Amoutzias G."/>
            <person name="Anthouard V."/>
            <person name="Artiguenave F."/>
            <person name="Aury J.M."/>
            <person name="Badger J.H."/>
            <person name="Beszteri B."/>
            <person name="Billiau K."/>
            <person name="Bonnet E."/>
            <person name="Bothwell J.H."/>
            <person name="Bowler C."/>
            <person name="Boyen C."/>
            <person name="Brownlee C."/>
            <person name="Carrano C.J."/>
            <person name="Charrier B."/>
            <person name="Cho G.Y."/>
            <person name="Coelho S.M."/>
            <person name="Collen J."/>
            <person name="Corre E."/>
            <person name="Da Silva C."/>
            <person name="Delage L."/>
            <person name="Delaroque N."/>
            <person name="Dittami S.M."/>
            <person name="Doulbeau S."/>
            <person name="Elias M."/>
            <person name="Farnham G."/>
            <person name="Gachon C.M."/>
            <person name="Gschloessl B."/>
            <person name="Heesch S."/>
            <person name="Jabbari K."/>
            <person name="Jubin C."/>
            <person name="Kawai H."/>
            <person name="Kimura K."/>
            <person name="Kloareg B."/>
            <person name="Kupper F.C."/>
            <person name="Lang D."/>
            <person name="Le Bail A."/>
            <person name="Leblanc C."/>
            <person name="Lerouge P."/>
            <person name="Lohr M."/>
            <person name="Lopez P.J."/>
            <person name="Martens C."/>
            <person name="Maumus F."/>
            <person name="Michel G."/>
            <person name="Miranda-Saavedra D."/>
            <person name="Morales J."/>
            <person name="Moreau H."/>
            <person name="Motomura T."/>
            <person name="Nagasato C."/>
            <person name="Napoli C.A."/>
            <person name="Nelson D.R."/>
            <person name="Nyvall-Collen P."/>
            <person name="Peters A.F."/>
            <person name="Pommier C."/>
            <person name="Potin P."/>
            <person name="Poulain J."/>
            <person name="Quesneville H."/>
            <person name="Read B."/>
            <person name="Rensing S.A."/>
            <person name="Ritter A."/>
            <person name="Rousvoal S."/>
            <person name="Samanta M."/>
            <person name="Samson G."/>
            <person name="Schroeder D.C."/>
            <person name="Segurens B."/>
            <person name="Strittmatter M."/>
            <person name="Tonon T."/>
            <person name="Tregear J.W."/>
            <person name="Valentin K."/>
            <person name="von Dassow P."/>
            <person name="Yamagishi T."/>
            <person name="Van de Peer Y."/>
            <person name="Wincker P."/>
        </authorList>
    </citation>
    <scope>NUCLEOTIDE SEQUENCE [LARGE SCALE GENOMIC DNA]</scope>
    <source>
        <strain evidence="3">Ec32 / CCAP1310/4</strain>
    </source>
</reference>
<feature type="domain" description="NAD(P)-binding" evidence="1">
    <location>
        <begin position="64"/>
        <end position="206"/>
    </location>
</feature>
<protein>
    <recommendedName>
        <fullName evidence="1">NAD(P)-binding domain-containing protein</fullName>
    </recommendedName>
</protein>
<dbReference type="InParanoid" id="D7FJU6"/>
<evidence type="ECO:0000313" key="3">
    <source>
        <dbReference type="Proteomes" id="UP000002630"/>
    </source>
</evidence>
<dbReference type="STRING" id="2880.D7FJU6"/>
<dbReference type="InterPro" id="IPR051207">
    <property type="entry name" value="ComplexI_NDUFA9_subunit"/>
</dbReference>
<dbReference type="GO" id="GO:0044877">
    <property type="term" value="F:protein-containing complex binding"/>
    <property type="evidence" value="ECO:0007669"/>
    <property type="project" value="TreeGrafter"/>
</dbReference>
<dbReference type="OrthoDB" id="276721at2759"/>
<keyword evidence="3" id="KW-1185">Reference proteome</keyword>
<dbReference type="PANTHER" id="PTHR12126">
    <property type="entry name" value="NADH-UBIQUINONE OXIDOREDUCTASE 39 KDA SUBUNIT-RELATED"/>
    <property type="match status" value="1"/>
</dbReference>
<dbReference type="GO" id="GO:0005739">
    <property type="term" value="C:mitochondrion"/>
    <property type="evidence" value="ECO:0007669"/>
    <property type="project" value="TreeGrafter"/>
</dbReference>
<proteinExistence type="predicted"/>
<dbReference type="Gene3D" id="3.40.50.720">
    <property type="entry name" value="NAD(P)-binding Rossmann-like Domain"/>
    <property type="match status" value="1"/>
</dbReference>
<dbReference type="Pfam" id="PF13460">
    <property type="entry name" value="NAD_binding_10"/>
    <property type="match status" value="1"/>
</dbReference>
<dbReference type="EMBL" id="FN649729">
    <property type="protein sequence ID" value="CBJ29194.1"/>
    <property type="molecule type" value="Genomic_DNA"/>
</dbReference>
<name>D7FJU6_ECTSI</name>